<dbReference type="InterPro" id="IPR017932">
    <property type="entry name" value="GATase_2_dom"/>
</dbReference>
<evidence type="ECO:0000313" key="4">
    <source>
        <dbReference type="Proteomes" id="UP001327560"/>
    </source>
</evidence>
<dbReference type="InterPro" id="IPR029055">
    <property type="entry name" value="Ntn_hydrolases_N"/>
</dbReference>
<dbReference type="EMBL" id="CP136890">
    <property type="protein sequence ID" value="WOK94375.1"/>
    <property type="molecule type" value="Genomic_DNA"/>
</dbReference>
<evidence type="ECO:0000256" key="1">
    <source>
        <dbReference type="SAM" id="MobiDB-lite"/>
    </source>
</evidence>
<gene>
    <name evidence="3" type="ORF">Cni_G03077</name>
</gene>
<name>A0AAQ3Q2R0_9LILI</name>
<dbReference type="Gene3D" id="3.60.20.10">
    <property type="entry name" value="Glutamine Phosphoribosylpyrophosphate, subunit 1, domain 1"/>
    <property type="match status" value="1"/>
</dbReference>
<organism evidence="3 4">
    <name type="scientific">Canna indica</name>
    <name type="common">Indian-shot</name>
    <dbReference type="NCBI Taxonomy" id="4628"/>
    <lineage>
        <taxon>Eukaryota</taxon>
        <taxon>Viridiplantae</taxon>
        <taxon>Streptophyta</taxon>
        <taxon>Embryophyta</taxon>
        <taxon>Tracheophyta</taxon>
        <taxon>Spermatophyta</taxon>
        <taxon>Magnoliopsida</taxon>
        <taxon>Liliopsida</taxon>
        <taxon>Zingiberales</taxon>
        <taxon>Cannaceae</taxon>
        <taxon>Canna</taxon>
    </lineage>
</organism>
<feature type="region of interest" description="Disordered" evidence="1">
    <location>
        <begin position="1"/>
        <end position="37"/>
    </location>
</feature>
<evidence type="ECO:0000259" key="2">
    <source>
        <dbReference type="Pfam" id="PF00310"/>
    </source>
</evidence>
<protein>
    <submittedName>
        <fullName evidence="3">Glutamate synthase 1</fullName>
    </submittedName>
</protein>
<dbReference type="Pfam" id="PF00310">
    <property type="entry name" value="GATase_2"/>
    <property type="match status" value="1"/>
</dbReference>
<dbReference type="AlphaFoldDB" id="A0AAQ3Q2R0"/>
<reference evidence="3 4" key="1">
    <citation type="submission" date="2023-10" db="EMBL/GenBank/DDBJ databases">
        <title>Chromosome-scale genome assembly provides insights into flower coloration mechanisms of Canna indica.</title>
        <authorList>
            <person name="Li C."/>
        </authorList>
    </citation>
    <scope>NUCLEOTIDE SEQUENCE [LARGE SCALE GENOMIC DNA]</scope>
    <source>
        <tissue evidence="3">Flower</tissue>
    </source>
</reference>
<proteinExistence type="predicted"/>
<sequence length="107" mass="12088">MIREREEFVDDGEEGHNDLHRRGLPQPPLHRARLCRGGHKDQGLPLTLTHADLPVTLSPVDLGWQAVPTENQDLGESARQTELVIEQVFLTLSPRSNADLEQQDYCL</sequence>
<accession>A0AAQ3Q2R0</accession>
<keyword evidence="4" id="KW-1185">Reference proteome</keyword>
<evidence type="ECO:0000313" key="3">
    <source>
        <dbReference type="EMBL" id="WOK94375.1"/>
    </source>
</evidence>
<feature type="domain" description="Glutamine amidotransferase type-2" evidence="2">
    <location>
        <begin position="62"/>
        <end position="106"/>
    </location>
</feature>
<dbReference type="Proteomes" id="UP001327560">
    <property type="component" value="Chromosome 1"/>
</dbReference>